<keyword evidence="3" id="KW-1185">Reference proteome</keyword>
<evidence type="ECO:0000313" key="3">
    <source>
        <dbReference type="Proteomes" id="UP000046392"/>
    </source>
</evidence>
<dbReference type="InterPro" id="IPR036882">
    <property type="entry name" value="Alba-like_dom_sf"/>
</dbReference>
<dbReference type="Pfam" id="PF01918">
    <property type="entry name" value="Alba"/>
    <property type="match status" value="1"/>
</dbReference>
<accession>A0A0N5BAK3</accession>
<name>A0A0N5BAK3_STREA</name>
<dbReference type="AlphaFoldDB" id="A0A0N5BAK3"/>
<dbReference type="STRING" id="174720.A0A0N5BAK3"/>
<evidence type="ECO:0000259" key="2">
    <source>
        <dbReference type="Pfam" id="PF01918"/>
    </source>
</evidence>
<sequence length="188" mass="21941">MDDKILEEWSFPGINYDKNIKIVNVKEHSKSYNLLEFMKSLFNEEGTRKIIIRGSNRACHKVVSLSELFKRTYGKVIYQTNKVTSILENTNDMNCDNSKKSSSRKTIPTLWILLSKDELDECPPRKVQKCVKGKESFEEWIKAASFSKNSMEDGKPNKRLKRPIKRENPDEANPWARKKKIKPSEKDK</sequence>
<evidence type="ECO:0000313" key="4">
    <source>
        <dbReference type="WBParaSite" id="SPAL_0000307000.2"/>
    </source>
</evidence>
<dbReference type="Proteomes" id="UP000046392">
    <property type="component" value="Unplaced"/>
</dbReference>
<dbReference type="Gene3D" id="3.30.110.20">
    <property type="entry name" value="Alba-like domain"/>
    <property type="match status" value="1"/>
</dbReference>
<evidence type="ECO:0000256" key="1">
    <source>
        <dbReference type="SAM" id="MobiDB-lite"/>
    </source>
</evidence>
<feature type="domain" description="DNA/RNA-binding protein Alba-like" evidence="2">
    <location>
        <begin position="22"/>
        <end position="85"/>
    </location>
</feature>
<dbReference type="InterPro" id="IPR002775">
    <property type="entry name" value="DNA/RNA-bd_Alba-like"/>
</dbReference>
<proteinExistence type="predicted"/>
<organism evidence="3 4">
    <name type="scientific">Strongyloides papillosus</name>
    <name type="common">Intestinal threadworm</name>
    <dbReference type="NCBI Taxonomy" id="174720"/>
    <lineage>
        <taxon>Eukaryota</taxon>
        <taxon>Metazoa</taxon>
        <taxon>Ecdysozoa</taxon>
        <taxon>Nematoda</taxon>
        <taxon>Chromadorea</taxon>
        <taxon>Rhabditida</taxon>
        <taxon>Tylenchina</taxon>
        <taxon>Panagrolaimomorpha</taxon>
        <taxon>Strongyloidoidea</taxon>
        <taxon>Strongyloididae</taxon>
        <taxon>Strongyloides</taxon>
    </lineage>
</organism>
<dbReference type="SUPFAM" id="SSF82704">
    <property type="entry name" value="AlbA-like"/>
    <property type="match status" value="1"/>
</dbReference>
<reference evidence="4" key="1">
    <citation type="submission" date="2017-02" db="UniProtKB">
        <authorList>
            <consortium name="WormBaseParasite"/>
        </authorList>
    </citation>
    <scope>IDENTIFICATION</scope>
</reference>
<dbReference type="GO" id="GO:0003676">
    <property type="term" value="F:nucleic acid binding"/>
    <property type="evidence" value="ECO:0007669"/>
    <property type="project" value="InterPro"/>
</dbReference>
<protein>
    <submittedName>
        <fullName evidence="4">Alba domain-containing protein</fullName>
    </submittedName>
</protein>
<feature type="region of interest" description="Disordered" evidence="1">
    <location>
        <begin position="148"/>
        <end position="188"/>
    </location>
</feature>
<dbReference type="WBParaSite" id="SPAL_0000307000.2">
    <property type="protein sequence ID" value="SPAL_0000307000.2"/>
    <property type="gene ID" value="SPAL_0000307000"/>
</dbReference>